<accession>A0ABS5K0D5</accession>
<keyword evidence="5" id="KW-0963">Cytoplasm</keyword>
<dbReference type="SUPFAM" id="SSF75217">
    <property type="entry name" value="alpha/beta knot"/>
    <property type="match status" value="1"/>
</dbReference>
<evidence type="ECO:0000256" key="3">
    <source>
        <dbReference type="ARBA" id="ARBA00022691"/>
    </source>
</evidence>
<keyword evidence="1 5" id="KW-0489">Methyltransferase</keyword>
<feature type="binding site" evidence="5">
    <location>
        <begin position="124"/>
        <end position="129"/>
    </location>
    <ligand>
        <name>S-adenosyl-L-methionine</name>
        <dbReference type="ChEBI" id="CHEBI:59789"/>
    </ligand>
</feature>
<name>A0ABS5K0D5_9BACT</name>
<dbReference type="Proteomes" id="UP000708576">
    <property type="component" value="Unassembled WGS sequence"/>
</dbReference>
<evidence type="ECO:0000313" key="6">
    <source>
        <dbReference type="EMBL" id="MBS2100604.1"/>
    </source>
</evidence>
<feature type="binding site" evidence="5">
    <location>
        <position position="105"/>
    </location>
    <ligand>
        <name>S-adenosyl-L-methionine</name>
        <dbReference type="ChEBI" id="CHEBI:59789"/>
    </ligand>
</feature>
<dbReference type="HAMAP" id="MF_00658">
    <property type="entry name" value="23SrRNA_methyltr_H"/>
    <property type="match status" value="1"/>
</dbReference>
<dbReference type="EC" id="2.1.1.177" evidence="5"/>
<comment type="catalytic activity">
    <reaction evidence="5">
        <text>pseudouridine(1915) in 23S rRNA + S-adenosyl-L-methionine = N(3)-methylpseudouridine(1915) in 23S rRNA + S-adenosyl-L-homocysteine + H(+)</text>
        <dbReference type="Rhea" id="RHEA:42752"/>
        <dbReference type="Rhea" id="RHEA-COMP:10221"/>
        <dbReference type="Rhea" id="RHEA-COMP:10222"/>
        <dbReference type="ChEBI" id="CHEBI:15378"/>
        <dbReference type="ChEBI" id="CHEBI:57856"/>
        <dbReference type="ChEBI" id="CHEBI:59789"/>
        <dbReference type="ChEBI" id="CHEBI:65314"/>
        <dbReference type="ChEBI" id="CHEBI:74486"/>
        <dbReference type="EC" id="2.1.1.177"/>
    </reaction>
</comment>
<keyword evidence="3 5" id="KW-0949">S-adenosyl-L-methionine</keyword>
<dbReference type="InterPro" id="IPR029028">
    <property type="entry name" value="Alpha/beta_knot_MTases"/>
</dbReference>
<keyword evidence="7" id="KW-1185">Reference proteome</keyword>
<dbReference type="PANTHER" id="PTHR33603">
    <property type="entry name" value="METHYLTRANSFERASE"/>
    <property type="match status" value="1"/>
</dbReference>
<protein>
    <recommendedName>
        <fullName evidence="5">Ribosomal RNA large subunit methyltransferase H</fullName>
        <ecNumber evidence="5">2.1.1.177</ecNumber>
    </recommendedName>
    <alternativeName>
        <fullName evidence="5">23S rRNA (pseudouridine1915-N3)-methyltransferase</fullName>
    </alternativeName>
    <alternativeName>
        <fullName evidence="5">23S rRNA m3Psi1915 methyltransferase</fullName>
    </alternativeName>
    <alternativeName>
        <fullName evidence="5">rRNA (pseudouridine-N3-)-methyltransferase RlmH</fullName>
    </alternativeName>
</protein>
<comment type="similarity">
    <text evidence="4 5">Belongs to the RNA methyltransferase RlmH family.</text>
</comment>
<dbReference type="PANTHER" id="PTHR33603:SF1">
    <property type="entry name" value="RIBOSOMAL RNA LARGE SUBUNIT METHYLTRANSFERASE H"/>
    <property type="match status" value="1"/>
</dbReference>
<evidence type="ECO:0000256" key="4">
    <source>
        <dbReference type="ARBA" id="ARBA00038303"/>
    </source>
</evidence>
<comment type="subcellular location">
    <subcellularLocation>
        <location evidence="5">Cytoplasm</location>
    </subcellularLocation>
</comment>
<comment type="function">
    <text evidence="5">Specifically methylates the pseudouridine at position 1915 (m3Psi1915) in 23S rRNA.</text>
</comment>
<dbReference type="InterPro" id="IPR029026">
    <property type="entry name" value="tRNA_m1G_MTases_N"/>
</dbReference>
<keyword evidence="5" id="KW-0698">rRNA processing</keyword>
<evidence type="ECO:0000256" key="5">
    <source>
        <dbReference type="HAMAP-Rule" id="MF_00658"/>
    </source>
</evidence>
<dbReference type="Gene3D" id="3.40.1280.10">
    <property type="match status" value="1"/>
</dbReference>
<comment type="subunit">
    <text evidence="5">Homodimer.</text>
</comment>
<gene>
    <name evidence="5 6" type="primary">rlmH</name>
    <name evidence="6" type="ORF">KEM10_20125</name>
</gene>
<dbReference type="Pfam" id="PF02590">
    <property type="entry name" value="SPOUT_MTase"/>
    <property type="match status" value="1"/>
</dbReference>
<dbReference type="EMBL" id="JAGUCO010000026">
    <property type="protein sequence ID" value="MBS2100604.1"/>
    <property type="molecule type" value="Genomic_DNA"/>
</dbReference>
<dbReference type="NCBIfam" id="NF000990">
    <property type="entry name" value="PRK00103.2-4"/>
    <property type="match status" value="1"/>
</dbReference>
<dbReference type="InterPro" id="IPR003742">
    <property type="entry name" value="RlmH-like"/>
</dbReference>
<organism evidence="6 7">
    <name type="scientific">Carboxylicivirga linearis</name>
    <dbReference type="NCBI Taxonomy" id="1628157"/>
    <lineage>
        <taxon>Bacteria</taxon>
        <taxon>Pseudomonadati</taxon>
        <taxon>Bacteroidota</taxon>
        <taxon>Bacteroidia</taxon>
        <taxon>Marinilabiliales</taxon>
        <taxon>Marinilabiliaceae</taxon>
        <taxon>Carboxylicivirga</taxon>
    </lineage>
</organism>
<comment type="caution">
    <text evidence="6">The sequence shown here is derived from an EMBL/GenBank/DDBJ whole genome shotgun (WGS) entry which is preliminary data.</text>
</comment>
<dbReference type="RefSeq" id="WP_212218773.1">
    <property type="nucleotide sequence ID" value="NZ_JAGUCO010000026.1"/>
</dbReference>
<evidence type="ECO:0000256" key="2">
    <source>
        <dbReference type="ARBA" id="ARBA00022679"/>
    </source>
</evidence>
<keyword evidence="2 5" id="KW-0808">Transferase</keyword>
<dbReference type="PIRSF" id="PIRSF004505">
    <property type="entry name" value="MT_bac"/>
    <property type="match status" value="1"/>
</dbReference>
<feature type="binding site" evidence="5">
    <location>
        <position position="73"/>
    </location>
    <ligand>
        <name>S-adenosyl-L-methionine</name>
        <dbReference type="ChEBI" id="CHEBI:59789"/>
    </ligand>
</feature>
<reference evidence="6 7" key="1">
    <citation type="journal article" date="2015" name="Int. J. Syst. Evol. Microbiol.">
        <title>Carboxylicivirga linearis sp. nov., isolated from a sea cucumber culture pond.</title>
        <authorList>
            <person name="Wang F.Q."/>
            <person name="Zhou Y.X."/>
            <person name="Lin X.Z."/>
            <person name="Chen G.J."/>
            <person name="Du Z.J."/>
        </authorList>
    </citation>
    <scope>NUCLEOTIDE SEQUENCE [LARGE SCALE GENOMIC DNA]</scope>
    <source>
        <strain evidence="6 7">FB218</strain>
    </source>
</reference>
<sequence length="157" mass="18324">MKIDLVMIGKTDEKYLLEGIDKYLKRLKHYISFKMTTIPDIKKTKNLSEDQQKKLEGDQILSQLQPGDHLVLLDENGKEFNSVGFAGFIEKKMIAGFKRIVFVIGGPYGFSDEVYKKANQKISLSRMTFSHQMVRLFFVEQIYRAMTIQKNEPYHHQ</sequence>
<proteinExistence type="inferred from homology"/>
<evidence type="ECO:0000256" key="1">
    <source>
        <dbReference type="ARBA" id="ARBA00022603"/>
    </source>
</evidence>
<evidence type="ECO:0000313" key="7">
    <source>
        <dbReference type="Proteomes" id="UP000708576"/>
    </source>
</evidence>
<dbReference type="CDD" id="cd18081">
    <property type="entry name" value="RlmH-like"/>
    <property type="match status" value="1"/>
</dbReference>